<dbReference type="Proteomes" id="UP000272942">
    <property type="component" value="Unassembled WGS sequence"/>
</dbReference>
<dbReference type="EMBL" id="UZAN01054330">
    <property type="protein sequence ID" value="VDP90379.1"/>
    <property type="molecule type" value="Genomic_DNA"/>
</dbReference>
<dbReference type="GO" id="GO:0005829">
    <property type="term" value="C:cytosol"/>
    <property type="evidence" value="ECO:0007669"/>
    <property type="project" value="TreeGrafter"/>
</dbReference>
<feature type="domain" description="C3H1-type" evidence="6">
    <location>
        <begin position="62"/>
        <end position="89"/>
    </location>
</feature>
<dbReference type="GO" id="GO:0002181">
    <property type="term" value="P:cytoplasmic translation"/>
    <property type="evidence" value="ECO:0007669"/>
    <property type="project" value="TreeGrafter"/>
</dbReference>
<accession>A0A183B1M2</accession>
<dbReference type="GO" id="GO:0008270">
    <property type="term" value="F:zinc ion binding"/>
    <property type="evidence" value="ECO:0007669"/>
    <property type="project" value="UniProtKB-KW"/>
</dbReference>
<evidence type="ECO:0000256" key="2">
    <source>
        <dbReference type="ARBA" id="ARBA00022771"/>
    </source>
</evidence>
<proteinExistence type="predicted"/>
<keyword evidence="1 4" id="KW-0479">Metal-binding</keyword>
<keyword evidence="8" id="KW-1185">Reference proteome</keyword>
<dbReference type="InterPro" id="IPR000571">
    <property type="entry name" value="Znf_CCCH"/>
</dbReference>
<dbReference type="PANTHER" id="PTHR12681">
    <property type="entry name" value="ZINC FINGER-CONTAINING PROTEIN P48ZNF"/>
    <property type="match status" value="1"/>
</dbReference>
<evidence type="ECO:0000256" key="5">
    <source>
        <dbReference type="SAM" id="Coils"/>
    </source>
</evidence>
<dbReference type="SUPFAM" id="SSF90229">
    <property type="entry name" value="CCCH zinc finger"/>
    <property type="match status" value="1"/>
</dbReference>
<evidence type="ECO:0000313" key="7">
    <source>
        <dbReference type="EMBL" id="VDP90379.1"/>
    </source>
</evidence>
<protein>
    <submittedName>
        <fullName evidence="9">C3H1-type domain-containing protein</fullName>
    </submittedName>
</protein>
<organism evidence="9">
    <name type="scientific">Echinostoma caproni</name>
    <dbReference type="NCBI Taxonomy" id="27848"/>
    <lineage>
        <taxon>Eukaryota</taxon>
        <taxon>Metazoa</taxon>
        <taxon>Spiralia</taxon>
        <taxon>Lophotrochozoa</taxon>
        <taxon>Platyhelminthes</taxon>
        <taxon>Trematoda</taxon>
        <taxon>Digenea</taxon>
        <taxon>Plagiorchiida</taxon>
        <taxon>Echinostomata</taxon>
        <taxon>Echinostomatoidea</taxon>
        <taxon>Echinostomatidae</taxon>
        <taxon>Echinostoma</taxon>
    </lineage>
</organism>
<name>A0A183B1M2_9TREM</name>
<dbReference type="SMART" id="SM00356">
    <property type="entry name" value="ZnF_C3H1"/>
    <property type="match status" value="1"/>
</dbReference>
<keyword evidence="5" id="KW-0175">Coiled coil</keyword>
<keyword evidence="3 4" id="KW-0862">Zinc</keyword>
<evidence type="ECO:0000259" key="6">
    <source>
        <dbReference type="PROSITE" id="PS50103"/>
    </source>
</evidence>
<gene>
    <name evidence="7" type="ORF">ECPE_LOCUS13107</name>
</gene>
<keyword evidence="2 4" id="KW-0863">Zinc-finger</keyword>
<dbReference type="Pfam" id="PF00642">
    <property type="entry name" value="zf-CCCH"/>
    <property type="match status" value="1"/>
</dbReference>
<evidence type="ECO:0000313" key="9">
    <source>
        <dbReference type="WBParaSite" id="ECPE_0001314601-mRNA-1"/>
    </source>
</evidence>
<reference evidence="7 8" key="2">
    <citation type="submission" date="2018-11" db="EMBL/GenBank/DDBJ databases">
        <authorList>
            <consortium name="Pathogen Informatics"/>
        </authorList>
    </citation>
    <scope>NUCLEOTIDE SEQUENCE [LARGE SCALE GENOMIC DNA]</scope>
    <source>
        <strain evidence="7 8">Egypt</strain>
    </source>
</reference>
<evidence type="ECO:0000256" key="1">
    <source>
        <dbReference type="ARBA" id="ARBA00022723"/>
    </source>
</evidence>
<dbReference type="AlphaFoldDB" id="A0A183B1M2"/>
<evidence type="ECO:0000313" key="8">
    <source>
        <dbReference type="Proteomes" id="UP000272942"/>
    </source>
</evidence>
<dbReference type="WBParaSite" id="ECPE_0001314601-mRNA-1">
    <property type="protein sequence ID" value="ECPE_0001314601-mRNA-1"/>
    <property type="gene ID" value="ECPE_0001314601"/>
</dbReference>
<dbReference type="PANTHER" id="PTHR12681:SF0">
    <property type="entry name" value="ZINC FINGER CCCH DOMAIN-CONTAINING PROTEIN 15"/>
    <property type="match status" value="1"/>
</dbReference>
<dbReference type="InterPro" id="IPR036855">
    <property type="entry name" value="Znf_CCCH_sf"/>
</dbReference>
<dbReference type="GO" id="GO:0003729">
    <property type="term" value="F:mRNA binding"/>
    <property type="evidence" value="ECO:0007669"/>
    <property type="project" value="TreeGrafter"/>
</dbReference>
<dbReference type="PROSITE" id="PS50103">
    <property type="entry name" value="ZF_C3H1"/>
    <property type="match status" value="1"/>
</dbReference>
<feature type="zinc finger region" description="C3H1-type" evidence="4">
    <location>
        <begin position="62"/>
        <end position="89"/>
    </location>
</feature>
<sequence length="140" mass="16280">MPPKKADSSKKVVEKQKQKVIELERLEREKQEKKEKKKLEKAELNELFKPVTELQKCAKGVDPKSVLCIFYKQGQCTKGDKCKFSHDLTIERKSEKRGIYSEEEKVEESMEDWDINKLEEVVSKKHEDTNKGLPPSTIVS</sequence>
<dbReference type="Gene3D" id="4.10.1000.10">
    <property type="entry name" value="Zinc finger, CCCH-type"/>
    <property type="match status" value="1"/>
</dbReference>
<dbReference type="OrthoDB" id="278280at2759"/>
<reference evidence="9" key="1">
    <citation type="submission" date="2016-06" db="UniProtKB">
        <authorList>
            <consortium name="WormBaseParasite"/>
        </authorList>
    </citation>
    <scope>IDENTIFICATION</scope>
</reference>
<evidence type="ECO:0000256" key="3">
    <source>
        <dbReference type="ARBA" id="ARBA00022833"/>
    </source>
</evidence>
<feature type="coiled-coil region" evidence="5">
    <location>
        <begin position="13"/>
        <end position="47"/>
    </location>
</feature>
<evidence type="ECO:0000256" key="4">
    <source>
        <dbReference type="PROSITE-ProRule" id="PRU00723"/>
    </source>
</evidence>